<evidence type="ECO:0000256" key="1">
    <source>
        <dbReference type="ARBA" id="ARBA00022679"/>
    </source>
</evidence>
<feature type="domain" description="N-acetyltransferase" evidence="2">
    <location>
        <begin position="1"/>
        <end position="142"/>
    </location>
</feature>
<dbReference type="EMBL" id="RJJR01000012">
    <property type="protein sequence ID" value="RNI34815.1"/>
    <property type="molecule type" value="Genomic_DNA"/>
</dbReference>
<dbReference type="PROSITE" id="PS51186">
    <property type="entry name" value="GNAT"/>
    <property type="match status" value="1"/>
</dbReference>
<dbReference type="Pfam" id="PF00583">
    <property type="entry name" value="Acetyltransf_1"/>
    <property type="match status" value="1"/>
</dbReference>
<comment type="caution">
    <text evidence="3">The sequence shown here is derived from an EMBL/GenBank/DDBJ whole genome shotgun (WGS) entry which is preliminary data.</text>
</comment>
<protein>
    <submittedName>
        <fullName evidence="3">GNAT family N-acetyltransferase</fullName>
    </submittedName>
</protein>
<name>A0A3M9NBQ2_9BACT</name>
<dbReference type="OrthoDB" id="7356080at2"/>
<dbReference type="InterPro" id="IPR000182">
    <property type="entry name" value="GNAT_dom"/>
</dbReference>
<dbReference type="Proteomes" id="UP000267223">
    <property type="component" value="Unassembled WGS sequence"/>
</dbReference>
<gene>
    <name evidence="3" type="ORF">EFY79_14095</name>
</gene>
<dbReference type="GO" id="GO:0008080">
    <property type="term" value="F:N-acetyltransferase activity"/>
    <property type="evidence" value="ECO:0007669"/>
    <property type="project" value="InterPro"/>
</dbReference>
<reference evidence="3 4" key="1">
    <citation type="submission" date="2018-11" db="EMBL/GenBank/DDBJ databases">
        <title>Draft genome sequence of Ferruginibacter sp. BO-59.</title>
        <authorList>
            <person name="Im W.T."/>
        </authorList>
    </citation>
    <scope>NUCLEOTIDE SEQUENCE [LARGE SCALE GENOMIC DNA]</scope>
    <source>
        <strain evidence="3 4">BO-59</strain>
    </source>
</reference>
<dbReference type="CDD" id="cd04301">
    <property type="entry name" value="NAT_SF"/>
    <property type="match status" value="1"/>
</dbReference>
<dbReference type="InterPro" id="IPR050769">
    <property type="entry name" value="NAT_camello-type"/>
</dbReference>
<dbReference type="InterPro" id="IPR016181">
    <property type="entry name" value="Acyl_CoA_acyltransferase"/>
</dbReference>
<organism evidence="3 4">
    <name type="scientific">Hanamia caeni</name>
    <dbReference type="NCBI Taxonomy" id="2294116"/>
    <lineage>
        <taxon>Bacteria</taxon>
        <taxon>Pseudomonadati</taxon>
        <taxon>Bacteroidota</taxon>
        <taxon>Chitinophagia</taxon>
        <taxon>Chitinophagales</taxon>
        <taxon>Chitinophagaceae</taxon>
        <taxon>Hanamia</taxon>
    </lineage>
</organism>
<keyword evidence="1 3" id="KW-0808">Transferase</keyword>
<accession>A0A3M9NBQ2</accession>
<evidence type="ECO:0000259" key="2">
    <source>
        <dbReference type="PROSITE" id="PS51186"/>
    </source>
</evidence>
<dbReference type="SUPFAM" id="SSF55729">
    <property type="entry name" value="Acyl-CoA N-acyltransferases (Nat)"/>
    <property type="match status" value="1"/>
</dbReference>
<evidence type="ECO:0000313" key="4">
    <source>
        <dbReference type="Proteomes" id="UP000267223"/>
    </source>
</evidence>
<keyword evidence="4" id="KW-1185">Reference proteome</keyword>
<evidence type="ECO:0000313" key="3">
    <source>
        <dbReference type="EMBL" id="RNI34815.1"/>
    </source>
</evidence>
<dbReference type="Gene3D" id="3.40.630.30">
    <property type="match status" value="1"/>
</dbReference>
<proteinExistence type="predicted"/>
<dbReference type="PANTHER" id="PTHR13947">
    <property type="entry name" value="GNAT FAMILY N-ACETYLTRANSFERASE"/>
    <property type="match status" value="1"/>
</dbReference>
<sequence>MIIREAKIEDIKQIQIVRNSVTENTLSNPNLVTDEDCEEFITVRGKGWVCEIDNQIVGFAIADLKENNIWALFLDPRFERQGIGQLLHRKMLDWYFTQTKDKVWLGTAFNTRAEKFYRKAGWKEVGTHGTKEIKFEMTYDDWTTNRNR</sequence>
<dbReference type="AlphaFoldDB" id="A0A3M9NBQ2"/>
<dbReference type="PANTHER" id="PTHR13947:SF37">
    <property type="entry name" value="LD18367P"/>
    <property type="match status" value="1"/>
</dbReference>